<dbReference type="PANTHER" id="PTHR39456:SF1">
    <property type="entry name" value="METAL-DEPENDENT HYDROLASE"/>
    <property type="match status" value="1"/>
</dbReference>
<feature type="region of interest" description="Disordered" evidence="1">
    <location>
        <begin position="246"/>
        <end position="273"/>
    </location>
</feature>
<dbReference type="Proteomes" id="UP001501788">
    <property type="component" value="Unassembled WGS sequence"/>
</dbReference>
<organism evidence="2 3">
    <name type="scientific">Acidovorax lacteus</name>
    <dbReference type="NCBI Taxonomy" id="1924988"/>
    <lineage>
        <taxon>Bacteria</taxon>
        <taxon>Pseudomonadati</taxon>
        <taxon>Pseudomonadota</taxon>
        <taxon>Betaproteobacteria</taxon>
        <taxon>Burkholderiales</taxon>
        <taxon>Comamonadaceae</taxon>
        <taxon>Acidovorax</taxon>
    </lineage>
</organism>
<evidence type="ECO:0000256" key="1">
    <source>
        <dbReference type="SAM" id="MobiDB-lite"/>
    </source>
</evidence>
<protein>
    <submittedName>
        <fullName evidence="2">Metal-dependent hydrolase</fullName>
    </submittedName>
</protein>
<dbReference type="PIRSF" id="PIRSF007580">
    <property type="entry name" value="UCP07580"/>
    <property type="match status" value="1"/>
</dbReference>
<accession>A0ABP8L242</accession>
<evidence type="ECO:0000313" key="2">
    <source>
        <dbReference type="EMBL" id="GAA4420616.1"/>
    </source>
</evidence>
<sequence>MTHLTVRRLLIDLEAPFDRHWCGNDAFRTALFNALSMSFPVGEQFFMDAVRNGYQALPPEAQARFADEVKGFVGQEATHRRIHSLFNHQLERQGLVNDWGPRAAARVRLFEGTDPRHALAVTAANEHFTALLAEWVLGHPEVLAGAEARLAMMWQWHCAEEAEHKSTALDLYQALGGNHAWRITWFRRISVLFVADVLRQTVLNLRRDGTLWRWATWKSAARTLLGRGGLVRESWRPWRDYLRRDFHPSQQPSDRSDQWLAANRDQYQPVGGH</sequence>
<name>A0ABP8L242_9BURK</name>
<dbReference type="InterPro" id="IPR016516">
    <property type="entry name" value="UCP07580"/>
</dbReference>
<dbReference type="Pfam" id="PF10118">
    <property type="entry name" value="Metal_hydrol"/>
    <property type="match status" value="1"/>
</dbReference>
<comment type="caution">
    <text evidence="2">The sequence shown here is derived from an EMBL/GenBank/DDBJ whole genome shotgun (WGS) entry which is preliminary data.</text>
</comment>
<gene>
    <name evidence="2" type="ORF">GCM10023090_08490</name>
</gene>
<dbReference type="RefSeq" id="WP_345061493.1">
    <property type="nucleotide sequence ID" value="NZ_BAABEX010000007.1"/>
</dbReference>
<reference evidence="3" key="1">
    <citation type="journal article" date="2019" name="Int. J. Syst. Evol. Microbiol.">
        <title>The Global Catalogue of Microorganisms (GCM) 10K type strain sequencing project: providing services to taxonomists for standard genome sequencing and annotation.</title>
        <authorList>
            <consortium name="The Broad Institute Genomics Platform"/>
            <consortium name="The Broad Institute Genome Sequencing Center for Infectious Disease"/>
            <person name="Wu L."/>
            <person name="Ma J."/>
        </authorList>
    </citation>
    <scope>NUCLEOTIDE SEQUENCE [LARGE SCALE GENOMIC DNA]</scope>
    <source>
        <strain evidence="3">JCM 31890</strain>
    </source>
</reference>
<dbReference type="GO" id="GO:0016787">
    <property type="term" value="F:hydrolase activity"/>
    <property type="evidence" value="ECO:0007669"/>
    <property type="project" value="UniProtKB-KW"/>
</dbReference>
<evidence type="ECO:0000313" key="3">
    <source>
        <dbReference type="Proteomes" id="UP001501788"/>
    </source>
</evidence>
<dbReference type="EMBL" id="BAABEX010000007">
    <property type="protein sequence ID" value="GAA4420616.1"/>
    <property type="molecule type" value="Genomic_DNA"/>
</dbReference>
<dbReference type="PANTHER" id="PTHR39456">
    <property type="entry name" value="METAL-DEPENDENT HYDROLASE"/>
    <property type="match status" value="1"/>
</dbReference>
<keyword evidence="3" id="KW-1185">Reference proteome</keyword>
<proteinExistence type="predicted"/>
<keyword evidence="2" id="KW-0378">Hydrolase</keyword>